<protein>
    <submittedName>
        <fullName evidence="4">Competence protein ComEA</fullName>
    </submittedName>
</protein>
<dbReference type="Proteomes" id="UP000198575">
    <property type="component" value="Unassembled WGS sequence"/>
</dbReference>
<dbReference type="InterPro" id="IPR003583">
    <property type="entry name" value="Hlx-hairpin-Hlx_DNA-bd_motif"/>
</dbReference>
<dbReference type="PANTHER" id="PTHR21180">
    <property type="entry name" value="ENDONUCLEASE/EXONUCLEASE/PHOSPHATASE FAMILY DOMAIN-CONTAINING PROTEIN 1"/>
    <property type="match status" value="1"/>
</dbReference>
<dbReference type="PANTHER" id="PTHR21180:SF32">
    <property type="entry name" value="ENDONUCLEASE_EXONUCLEASE_PHOSPHATASE FAMILY DOMAIN-CONTAINING PROTEIN 1"/>
    <property type="match status" value="1"/>
</dbReference>
<dbReference type="SMART" id="SM00278">
    <property type="entry name" value="HhH1"/>
    <property type="match status" value="2"/>
</dbReference>
<feature type="domain" description="Helix-hairpin-helix DNA-binding motif class 1" evidence="3">
    <location>
        <begin position="35"/>
        <end position="54"/>
    </location>
</feature>
<evidence type="ECO:0000256" key="2">
    <source>
        <dbReference type="SAM" id="SignalP"/>
    </source>
</evidence>
<reference evidence="4 5" key="1">
    <citation type="submission" date="2016-10" db="EMBL/GenBank/DDBJ databases">
        <authorList>
            <person name="de Groot N.N."/>
        </authorList>
    </citation>
    <scope>NUCLEOTIDE SEQUENCE [LARGE SCALE GENOMIC DNA]</scope>
    <source>
        <strain evidence="4 5">CGMCC 1.7659</strain>
    </source>
</reference>
<dbReference type="InterPro" id="IPR004509">
    <property type="entry name" value="Competence_ComEA_HhH"/>
</dbReference>
<keyword evidence="1" id="KW-0963">Cytoplasm</keyword>
<name>A0A1I4X4F3_9GAMM</name>
<dbReference type="STRING" id="578942.SAMN05216289_10785"/>
<evidence type="ECO:0000313" key="5">
    <source>
        <dbReference type="Proteomes" id="UP000198575"/>
    </source>
</evidence>
<evidence type="ECO:0000313" key="4">
    <source>
        <dbReference type="EMBL" id="SFN20099.1"/>
    </source>
</evidence>
<evidence type="ECO:0000256" key="1">
    <source>
        <dbReference type="ARBA" id="ARBA00022490"/>
    </source>
</evidence>
<feature type="signal peptide" evidence="2">
    <location>
        <begin position="1"/>
        <end position="22"/>
    </location>
</feature>
<dbReference type="EMBL" id="FOVF01000007">
    <property type="protein sequence ID" value="SFN20099.1"/>
    <property type="molecule type" value="Genomic_DNA"/>
</dbReference>
<dbReference type="GO" id="GO:0006281">
    <property type="term" value="P:DNA repair"/>
    <property type="evidence" value="ECO:0007669"/>
    <property type="project" value="InterPro"/>
</dbReference>
<dbReference type="InterPro" id="IPR051675">
    <property type="entry name" value="Endo/Exo/Phosphatase_dom_1"/>
</dbReference>
<dbReference type="GO" id="GO:0015628">
    <property type="term" value="P:protein secretion by the type II secretion system"/>
    <property type="evidence" value="ECO:0007669"/>
    <property type="project" value="TreeGrafter"/>
</dbReference>
<feature type="chain" id="PRO_5011612986" evidence="2">
    <location>
        <begin position="23"/>
        <end position="103"/>
    </location>
</feature>
<feature type="domain" description="Helix-hairpin-helix DNA-binding motif class 1" evidence="3">
    <location>
        <begin position="65"/>
        <end position="84"/>
    </location>
</feature>
<dbReference type="RefSeq" id="WP_092406542.1">
    <property type="nucleotide sequence ID" value="NZ_FOVF01000007.1"/>
</dbReference>
<sequence length="103" mass="10373">MNLKTVLASLVLSLALALPAFAAGPVDINSADAKTLAEGLTGVGMSKAEAIVAYRAEHGPFANASELAQVKGIGDKLVERNRDNIVVGGAKAKARTAKTASAG</sequence>
<evidence type="ECO:0000259" key="3">
    <source>
        <dbReference type="SMART" id="SM00278"/>
    </source>
</evidence>
<dbReference type="GO" id="GO:0003677">
    <property type="term" value="F:DNA binding"/>
    <property type="evidence" value="ECO:0007669"/>
    <property type="project" value="InterPro"/>
</dbReference>
<dbReference type="InterPro" id="IPR010994">
    <property type="entry name" value="RuvA_2-like"/>
</dbReference>
<gene>
    <name evidence="4" type="ORF">SAMN05216289_10785</name>
</gene>
<accession>A0A1I4X4F3</accession>
<dbReference type="OrthoDB" id="7510573at2"/>
<keyword evidence="5" id="KW-1185">Reference proteome</keyword>
<dbReference type="NCBIfam" id="TIGR00426">
    <property type="entry name" value="competence protein ComEA helix-hairpin-helix repeat region"/>
    <property type="match status" value="1"/>
</dbReference>
<dbReference type="AlphaFoldDB" id="A0A1I4X4F3"/>
<keyword evidence="2" id="KW-0732">Signal</keyword>
<dbReference type="GO" id="GO:0015627">
    <property type="term" value="C:type II protein secretion system complex"/>
    <property type="evidence" value="ECO:0007669"/>
    <property type="project" value="TreeGrafter"/>
</dbReference>
<organism evidence="4 5">
    <name type="scientific">Dokdonella immobilis</name>
    <dbReference type="NCBI Taxonomy" id="578942"/>
    <lineage>
        <taxon>Bacteria</taxon>
        <taxon>Pseudomonadati</taxon>
        <taxon>Pseudomonadota</taxon>
        <taxon>Gammaproteobacteria</taxon>
        <taxon>Lysobacterales</taxon>
        <taxon>Rhodanobacteraceae</taxon>
        <taxon>Dokdonella</taxon>
    </lineage>
</organism>
<dbReference type="Gene3D" id="1.10.150.280">
    <property type="entry name" value="AF1531-like domain"/>
    <property type="match status" value="1"/>
</dbReference>
<dbReference type="SUPFAM" id="SSF47781">
    <property type="entry name" value="RuvA domain 2-like"/>
    <property type="match status" value="1"/>
</dbReference>
<dbReference type="Pfam" id="PF12836">
    <property type="entry name" value="HHH_3"/>
    <property type="match status" value="1"/>
</dbReference>
<proteinExistence type="predicted"/>